<keyword evidence="3 4" id="KW-0732">Signal</keyword>
<dbReference type="SUPFAM" id="SSF53822">
    <property type="entry name" value="Periplasmic binding protein-like I"/>
    <property type="match status" value="1"/>
</dbReference>
<gene>
    <name evidence="6" type="ORF">TEK04_05595</name>
</gene>
<dbReference type="Gene3D" id="3.40.50.2300">
    <property type="match status" value="2"/>
</dbReference>
<comment type="similarity">
    <text evidence="2">Belongs to the bacterial solute-binding protein 2 family.</text>
</comment>
<dbReference type="RefSeq" id="WP_336403329.1">
    <property type="nucleotide sequence ID" value="NZ_JBAPLU010000004.1"/>
</dbReference>
<organism evidence="6 7">
    <name type="scientific">Klenkia sesuvii</name>
    <dbReference type="NCBI Taxonomy" id="3103137"/>
    <lineage>
        <taxon>Bacteria</taxon>
        <taxon>Bacillati</taxon>
        <taxon>Actinomycetota</taxon>
        <taxon>Actinomycetes</taxon>
        <taxon>Geodermatophilales</taxon>
        <taxon>Geodermatophilaceae</taxon>
        <taxon>Klenkia</taxon>
    </lineage>
</organism>
<feature type="signal peptide" evidence="4">
    <location>
        <begin position="1"/>
        <end position="23"/>
    </location>
</feature>
<protein>
    <submittedName>
        <fullName evidence="6">Sugar ABC transporter substrate-binding protein</fullName>
    </submittedName>
</protein>
<evidence type="ECO:0000256" key="3">
    <source>
        <dbReference type="ARBA" id="ARBA00022729"/>
    </source>
</evidence>
<evidence type="ECO:0000313" key="7">
    <source>
        <dbReference type="Proteomes" id="UP001361570"/>
    </source>
</evidence>
<comment type="caution">
    <text evidence="6">The sequence shown here is derived from an EMBL/GenBank/DDBJ whole genome shotgun (WGS) entry which is preliminary data.</text>
</comment>
<dbReference type="Pfam" id="PF13407">
    <property type="entry name" value="Peripla_BP_4"/>
    <property type="match status" value="1"/>
</dbReference>
<dbReference type="PANTHER" id="PTHR46847">
    <property type="entry name" value="D-ALLOSE-BINDING PERIPLASMIC PROTEIN-RELATED"/>
    <property type="match status" value="1"/>
</dbReference>
<evidence type="ECO:0000256" key="1">
    <source>
        <dbReference type="ARBA" id="ARBA00004196"/>
    </source>
</evidence>
<sequence length="335" mass="35010">MSRLRRRTTAAVAVPVALSLALAGCSTTSESGAAGGSASPADGPTEVDTILFDFPFTSLPIYSVLSGQLAEYAESQGVTVEFTNDNGDLSTQVSNLTTYLNSDVDAVVSFPIDPASVESLAGQYIDAGKYWVTYAGDMDNQSSTLQFSFEESGRMLAEDAAQWAQEALGRAPRVLVLEDQLTQIGQERTRGIVEGLAEAAPDAEIVAQQQAVTPQDALTVTNSVLAANPDVDIVLAAVGDAAQGAYQALLSTGRAADDPETYVGGLDGNLSLFQSMQAGDMVRGVVTVKSEDIVAATIDIPLALARGEEPETDVPVYLVTPDSPDLQEYITAFGG</sequence>
<dbReference type="PROSITE" id="PS51257">
    <property type="entry name" value="PROKAR_LIPOPROTEIN"/>
    <property type="match status" value="1"/>
</dbReference>
<feature type="domain" description="Periplasmic binding protein" evidence="5">
    <location>
        <begin position="65"/>
        <end position="309"/>
    </location>
</feature>
<keyword evidence="7" id="KW-1185">Reference proteome</keyword>
<reference evidence="6 7" key="1">
    <citation type="submission" date="2024-03" db="EMBL/GenBank/DDBJ databases">
        <title>Draft genome sequence of Klenkia sp. LSe6-5.</title>
        <authorList>
            <person name="Duangmal K."/>
            <person name="Chantavorakit T."/>
        </authorList>
    </citation>
    <scope>NUCLEOTIDE SEQUENCE [LARGE SCALE GENOMIC DNA]</scope>
    <source>
        <strain evidence="6 7">LSe6-5</strain>
    </source>
</reference>
<comment type="subcellular location">
    <subcellularLocation>
        <location evidence="1">Cell envelope</location>
    </subcellularLocation>
</comment>
<dbReference type="InterPro" id="IPR025997">
    <property type="entry name" value="SBP_2_dom"/>
</dbReference>
<dbReference type="PANTHER" id="PTHR46847:SF1">
    <property type="entry name" value="D-ALLOSE-BINDING PERIPLASMIC PROTEIN-RELATED"/>
    <property type="match status" value="1"/>
</dbReference>
<accession>A0ABU8DTQ4</accession>
<dbReference type="Proteomes" id="UP001361570">
    <property type="component" value="Unassembled WGS sequence"/>
</dbReference>
<dbReference type="InterPro" id="IPR028082">
    <property type="entry name" value="Peripla_BP_I"/>
</dbReference>
<evidence type="ECO:0000256" key="2">
    <source>
        <dbReference type="ARBA" id="ARBA00007639"/>
    </source>
</evidence>
<feature type="chain" id="PRO_5045530733" evidence="4">
    <location>
        <begin position="24"/>
        <end position="335"/>
    </location>
</feature>
<proteinExistence type="inferred from homology"/>
<evidence type="ECO:0000313" key="6">
    <source>
        <dbReference type="EMBL" id="MEI4271188.1"/>
    </source>
</evidence>
<evidence type="ECO:0000259" key="5">
    <source>
        <dbReference type="Pfam" id="PF13407"/>
    </source>
</evidence>
<evidence type="ECO:0000256" key="4">
    <source>
        <dbReference type="SAM" id="SignalP"/>
    </source>
</evidence>
<dbReference type="EMBL" id="JBAPLU010000004">
    <property type="protein sequence ID" value="MEI4271188.1"/>
    <property type="molecule type" value="Genomic_DNA"/>
</dbReference>
<name>A0ABU8DTQ4_9ACTN</name>
<dbReference type="CDD" id="cd01536">
    <property type="entry name" value="PBP1_ABC_sugar_binding-like"/>
    <property type="match status" value="1"/>
</dbReference>